<dbReference type="InterPro" id="IPR023341">
    <property type="entry name" value="MABP"/>
</dbReference>
<gene>
    <name evidence="2" type="ORF">SCLAV_5288</name>
</gene>
<reference evidence="2 3" key="1">
    <citation type="journal article" date="2010" name="Genome Biol. Evol.">
        <title>The sequence of a 1.8-mb bacterial linear plasmid reveals a rich evolutionary reservoir of secondary metabolic pathways.</title>
        <authorList>
            <person name="Medema M.H."/>
            <person name="Trefzer A."/>
            <person name="Kovalchuk A."/>
            <person name="van den Berg M."/>
            <person name="Mueller U."/>
            <person name="Heijne W."/>
            <person name="Wu L."/>
            <person name="Alam M.T."/>
            <person name="Ronning C.M."/>
            <person name="Nierman W.C."/>
            <person name="Bovenberg R.A.L."/>
            <person name="Breitling R."/>
            <person name="Takano E."/>
        </authorList>
    </citation>
    <scope>NUCLEOTIDE SEQUENCE [LARGE SCALE GENOMIC DNA]</scope>
    <source>
        <strain evidence="3">ATCC 27064 / DSM 738 / JCM 4710 / NBRC 13307 / NCIMB 12785 / NRRL 3585 / VKM Ac-602</strain>
    </source>
</reference>
<evidence type="ECO:0000313" key="2">
    <source>
        <dbReference type="EMBL" id="EFG10361.1"/>
    </source>
</evidence>
<dbReference type="AlphaFoldDB" id="B5GVL1"/>
<dbReference type="STRING" id="1901.BB341_02575"/>
<dbReference type="Proteomes" id="UP000002357">
    <property type="component" value="Chromosome"/>
</dbReference>
<organism evidence="2 3">
    <name type="scientific">Streptomyces clavuligerus</name>
    <dbReference type="NCBI Taxonomy" id="1901"/>
    <lineage>
        <taxon>Bacteria</taxon>
        <taxon>Bacillati</taxon>
        <taxon>Actinomycetota</taxon>
        <taxon>Actinomycetes</taxon>
        <taxon>Kitasatosporales</taxon>
        <taxon>Streptomycetaceae</taxon>
        <taxon>Streptomyces</taxon>
    </lineage>
</organism>
<dbReference type="OrthoDB" id="4164850at2"/>
<dbReference type="Gene3D" id="2.100.10.50">
    <property type="match status" value="1"/>
</dbReference>
<dbReference type="RefSeq" id="WP_003955886.1">
    <property type="nucleotide sequence ID" value="NZ_CM000913.1"/>
</dbReference>
<evidence type="ECO:0000313" key="3">
    <source>
        <dbReference type="Proteomes" id="UP000002357"/>
    </source>
</evidence>
<dbReference type="GeneID" id="93728293"/>
<dbReference type="GO" id="GO:0005737">
    <property type="term" value="C:cytoplasm"/>
    <property type="evidence" value="ECO:0007669"/>
    <property type="project" value="UniProtKB-ARBA"/>
</dbReference>
<dbReference type="KEGG" id="sclf:BB341_02575"/>
<dbReference type="PROSITE" id="PS51498">
    <property type="entry name" value="MABP"/>
    <property type="match status" value="1"/>
</dbReference>
<keyword evidence="3" id="KW-1185">Reference proteome</keyword>
<feature type="region of interest" description="Disordered" evidence="1">
    <location>
        <begin position="62"/>
        <end position="82"/>
    </location>
</feature>
<evidence type="ECO:0000256" key="1">
    <source>
        <dbReference type="SAM" id="MobiDB-lite"/>
    </source>
</evidence>
<sequence>MTYISDLTVLDGTKPDGSDTVPPTGYTKIWVDLNSGAHGDYLYFAYATSSDRKKAITDIQFSVGDKPTPPSGYQPIDTDLNKNTGKHRKAIWALFTRDPIAGGPLTGLRVHAGQAGSTPQPPWFSIDQDLNEGADGDYVRLLYTTS</sequence>
<dbReference type="EMBL" id="CM000913">
    <property type="protein sequence ID" value="EFG10361.1"/>
    <property type="molecule type" value="Genomic_DNA"/>
</dbReference>
<accession>B5GVL1</accession>
<proteinExistence type="predicted"/>
<protein>
    <submittedName>
        <fullName evidence="2">Membrane attack complex component/perforin/complement C9</fullName>
    </submittedName>
</protein>
<name>B5GVL1_STRCL</name>